<evidence type="ECO:0000256" key="10">
    <source>
        <dbReference type="ARBA" id="ARBA00052506"/>
    </source>
</evidence>
<keyword evidence="8 15" id="KW-0862">Zinc</keyword>
<dbReference type="Gene3D" id="1.20.1050.40">
    <property type="entry name" value="Endopeptidase. Chain P, domain 1"/>
    <property type="match status" value="1"/>
</dbReference>
<dbReference type="InterPro" id="IPR024079">
    <property type="entry name" value="MetalloPept_cat_dom_sf"/>
</dbReference>
<evidence type="ECO:0000256" key="11">
    <source>
        <dbReference type="ARBA" id="ARBA00054529"/>
    </source>
</evidence>
<name>A0A395JL66_9GAMM</name>
<evidence type="ECO:0000256" key="14">
    <source>
        <dbReference type="ARBA" id="ARBA00075608"/>
    </source>
</evidence>
<dbReference type="InterPro" id="IPR024080">
    <property type="entry name" value="Neurolysin/TOP_N"/>
</dbReference>
<evidence type="ECO:0000256" key="3">
    <source>
        <dbReference type="ARBA" id="ARBA00022490"/>
    </source>
</evidence>
<reference evidence="18 19" key="1">
    <citation type="submission" date="2018-06" db="EMBL/GenBank/DDBJ databases">
        <title>Genomic Encyclopedia of Type Strains, Phase IV (KMG-IV): sequencing the most valuable type-strain genomes for metagenomic binning, comparative biology and taxonomic classification.</title>
        <authorList>
            <person name="Goeker M."/>
        </authorList>
    </citation>
    <scope>NUCLEOTIDE SEQUENCE [LARGE SCALE GENOMIC DNA]</scope>
    <source>
        <strain evidence="18 19">DSM 24032</strain>
    </source>
</reference>
<dbReference type="AlphaFoldDB" id="A0A395JL66"/>
<dbReference type="CDD" id="cd06456">
    <property type="entry name" value="M3A_DCP"/>
    <property type="match status" value="1"/>
</dbReference>
<feature type="chain" id="PRO_5017332216" description="Dipeptidyl carboxypeptidase" evidence="16">
    <location>
        <begin position="20"/>
        <end position="730"/>
    </location>
</feature>
<dbReference type="GO" id="GO:0046872">
    <property type="term" value="F:metal ion binding"/>
    <property type="evidence" value="ECO:0007669"/>
    <property type="project" value="UniProtKB-UniRule"/>
</dbReference>
<comment type="catalytic activity">
    <reaction evidence="10">
        <text>Hydrolysis of unblocked, C-terminal dipeptides from oligopeptides, with broad specificity. Does not hydrolyze bonds in which P1' is Pro, or both P1 and P1' are Gly.</text>
        <dbReference type="EC" id="3.4.15.5"/>
    </reaction>
</comment>
<keyword evidence="3" id="KW-0963">Cytoplasm</keyword>
<keyword evidence="7 15" id="KW-0378">Hydrolase</keyword>
<evidence type="ECO:0000256" key="6">
    <source>
        <dbReference type="ARBA" id="ARBA00022723"/>
    </source>
</evidence>
<keyword evidence="5 15" id="KW-0645">Protease</keyword>
<evidence type="ECO:0000256" key="15">
    <source>
        <dbReference type="RuleBase" id="RU003435"/>
    </source>
</evidence>
<evidence type="ECO:0000256" key="13">
    <source>
        <dbReference type="ARBA" id="ARBA00070755"/>
    </source>
</evidence>
<dbReference type="RefSeq" id="WP_113955725.1">
    <property type="nucleotide sequence ID" value="NZ_QNRT01000007.1"/>
</dbReference>
<dbReference type="GO" id="GO:0004222">
    <property type="term" value="F:metalloendopeptidase activity"/>
    <property type="evidence" value="ECO:0007669"/>
    <property type="project" value="InterPro"/>
</dbReference>
<organism evidence="18 19">
    <name type="scientific">Arenicella xantha</name>
    <dbReference type="NCBI Taxonomy" id="644221"/>
    <lineage>
        <taxon>Bacteria</taxon>
        <taxon>Pseudomonadati</taxon>
        <taxon>Pseudomonadota</taxon>
        <taxon>Gammaproteobacteria</taxon>
        <taxon>Arenicellales</taxon>
        <taxon>Arenicellaceae</taxon>
        <taxon>Arenicella</taxon>
    </lineage>
</organism>
<evidence type="ECO:0000259" key="17">
    <source>
        <dbReference type="Pfam" id="PF01432"/>
    </source>
</evidence>
<dbReference type="GO" id="GO:0005829">
    <property type="term" value="C:cytosol"/>
    <property type="evidence" value="ECO:0007669"/>
    <property type="project" value="TreeGrafter"/>
</dbReference>
<keyword evidence="9 15" id="KW-0482">Metalloprotease</keyword>
<dbReference type="Pfam" id="PF01432">
    <property type="entry name" value="Peptidase_M3"/>
    <property type="match status" value="1"/>
</dbReference>
<dbReference type="InterPro" id="IPR034005">
    <property type="entry name" value="M3A_DCP"/>
</dbReference>
<feature type="domain" description="Peptidase M3A/M3B catalytic" evidence="17">
    <location>
        <begin position="275"/>
        <end position="724"/>
    </location>
</feature>
<dbReference type="InterPro" id="IPR045090">
    <property type="entry name" value="Pept_M3A_M3B"/>
</dbReference>
<keyword evidence="16" id="KW-0732">Signal</keyword>
<evidence type="ECO:0000256" key="7">
    <source>
        <dbReference type="ARBA" id="ARBA00022801"/>
    </source>
</evidence>
<dbReference type="GO" id="GO:0006508">
    <property type="term" value="P:proteolysis"/>
    <property type="evidence" value="ECO:0007669"/>
    <property type="project" value="UniProtKB-KW"/>
</dbReference>
<evidence type="ECO:0000256" key="16">
    <source>
        <dbReference type="SAM" id="SignalP"/>
    </source>
</evidence>
<evidence type="ECO:0000313" key="18">
    <source>
        <dbReference type="EMBL" id="RBP48466.1"/>
    </source>
</evidence>
<dbReference type="GO" id="GO:0004180">
    <property type="term" value="F:carboxypeptidase activity"/>
    <property type="evidence" value="ECO:0007669"/>
    <property type="project" value="UniProtKB-KW"/>
</dbReference>
<keyword evidence="6 15" id="KW-0479">Metal-binding</keyword>
<evidence type="ECO:0000256" key="12">
    <source>
        <dbReference type="ARBA" id="ARBA00066668"/>
    </source>
</evidence>
<sequence>MKKTLIATMAMCLSAAACNQSEKPADAPVSSQAEVADTAPAVANTVAESNPFFAESDLFMMYPPFDQIKNDHYAPAFERGMSEQIAEIEAIVNNPEPATFDNTFIPFEKSGATLARVSRVFYALSSAHTNDDIKAVRADVAPKLSAHSDAILLNPALFARVKTIHDSLADLELDAESKRLVTETYKDFIGAGAELSPEDKEKLKAYNSELATLTTQFSSNVLEEVNSNAIVLDSAEELAGLSEGQIASALEAGKAREMEGKYVVPLLNTSQQPSLSSLQNRAVRERILKTSLGRGSSGGDYDNRELVTKIFKLRAERAQLLGFANHAAYQLVNQTAQTTEAVNQRLATLAPPAVANAKAELADLQALATELGDDIDIQAWDWDFYTEKLRAKRYNFDESQLKPYLEMENVLVNGVFHAAEKLYGLTFKQRTDLPTYHEDVKVWEVFDADGSTLALFIQDFYARESKRGGAWMNAYVPQSNLLDRKPVVANHLNVPKPPAGEPTLLTWDEVTTMFHEFGHALHGMFSDVKYPSFSGTSVPRDFVEYPSQVNEMWADWPEILANYATHYETGEPMPRELLDKVLASSKFNQGYATTEYLAASLLDQAWHQLTPDQVPSADGVLEFEANALEKVGAKMDQVPPRYRTTYFSHIMGGYSAGYYSYIWSEVLDADSVEWFKENGGLKRENGDHFRKTLLSRGGSEDAMTIFKTFRGADPDIQPLLERKGLTGAKK</sequence>
<dbReference type="Gene3D" id="1.10.1370.10">
    <property type="entry name" value="Neurolysin, domain 3"/>
    <property type="match status" value="1"/>
</dbReference>
<dbReference type="Gene3D" id="3.40.390.10">
    <property type="entry name" value="Collagenase (Catalytic Domain)"/>
    <property type="match status" value="1"/>
</dbReference>
<dbReference type="EMBL" id="QNRT01000007">
    <property type="protein sequence ID" value="RBP48466.1"/>
    <property type="molecule type" value="Genomic_DNA"/>
</dbReference>
<evidence type="ECO:0000256" key="5">
    <source>
        <dbReference type="ARBA" id="ARBA00022670"/>
    </source>
</evidence>
<comment type="caution">
    <text evidence="18">The sequence shown here is derived from an EMBL/GenBank/DDBJ whole genome shotgun (WGS) entry which is preliminary data.</text>
</comment>
<accession>A0A395JL66</accession>
<evidence type="ECO:0000256" key="9">
    <source>
        <dbReference type="ARBA" id="ARBA00023049"/>
    </source>
</evidence>
<dbReference type="InterPro" id="IPR024077">
    <property type="entry name" value="Neurolysin/TOP_dom2"/>
</dbReference>
<comment type="similarity">
    <text evidence="2 15">Belongs to the peptidase M3 family.</text>
</comment>
<protein>
    <recommendedName>
        <fullName evidence="13">Dipeptidyl carboxypeptidase</fullName>
        <ecNumber evidence="12">3.4.15.5</ecNumber>
    </recommendedName>
    <alternativeName>
        <fullName evidence="14">Peptidyl-dipeptidase Dcp</fullName>
    </alternativeName>
</protein>
<dbReference type="SUPFAM" id="SSF55486">
    <property type="entry name" value="Metalloproteases ('zincins'), catalytic domain"/>
    <property type="match status" value="1"/>
</dbReference>
<evidence type="ECO:0000256" key="1">
    <source>
        <dbReference type="ARBA" id="ARBA00004496"/>
    </source>
</evidence>
<dbReference type="FunFam" id="3.40.390.10:FF:000009">
    <property type="entry name" value="Oligopeptidase A"/>
    <property type="match status" value="1"/>
</dbReference>
<dbReference type="GO" id="GO:0008241">
    <property type="term" value="F:peptidyl-dipeptidase activity"/>
    <property type="evidence" value="ECO:0007669"/>
    <property type="project" value="UniProtKB-EC"/>
</dbReference>
<evidence type="ECO:0000256" key="2">
    <source>
        <dbReference type="ARBA" id="ARBA00006040"/>
    </source>
</evidence>
<proteinExistence type="inferred from homology"/>
<dbReference type="PANTHER" id="PTHR43660">
    <property type="entry name" value="DIPEPTIDYL CARBOXYPEPTIDASE"/>
    <property type="match status" value="1"/>
</dbReference>
<dbReference type="FunFam" id="1.10.1370.40:FF:000001">
    <property type="entry name" value="Dipeptidyl carboxypeptidase II"/>
    <property type="match status" value="1"/>
</dbReference>
<dbReference type="PROSITE" id="PS51257">
    <property type="entry name" value="PROKAR_LIPOPROTEIN"/>
    <property type="match status" value="1"/>
</dbReference>
<dbReference type="InterPro" id="IPR001567">
    <property type="entry name" value="Pept_M3A_M3B_dom"/>
</dbReference>
<evidence type="ECO:0000256" key="8">
    <source>
        <dbReference type="ARBA" id="ARBA00022833"/>
    </source>
</evidence>
<keyword evidence="19" id="KW-1185">Reference proteome</keyword>
<evidence type="ECO:0000256" key="4">
    <source>
        <dbReference type="ARBA" id="ARBA00022645"/>
    </source>
</evidence>
<dbReference type="PANTHER" id="PTHR43660:SF1">
    <property type="entry name" value="DIPEPTIDYL CARBOXYPEPTIDASE"/>
    <property type="match status" value="1"/>
</dbReference>
<gene>
    <name evidence="18" type="ORF">DFR28_10768</name>
</gene>
<comment type="function">
    <text evidence="11">Removes dipeptides from the C-termini of N-blocked tripeptides, tetrapeptides and larger peptides.</text>
</comment>
<evidence type="ECO:0000313" key="19">
    <source>
        <dbReference type="Proteomes" id="UP000253083"/>
    </source>
</evidence>
<feature type="signal peptide" evidence="16">
    <location>
        <begin position="1"/>
        <end position="19"/>
    </location>
</feature>
<dbReference type="EC" id="3.4.15.5" evidence="12"/>
<keyword evidence="4" id="KW-0121">Carboxypeptidase</keyword>
<dbReference type="InParanoid" id="A0A395JL66"/>
<dbReference type="Proteomes" id="UP000253083">
    <property type="component" value="Unassembled WGS sequence"/>
</dbReference>
<dbReference type="FunCoup" id="A0A395JL66">
    <property type="interactions" value="243"/>
</dbReference>
<comment type="subcellular location">
    <subcellularLocation>
        <location evidence="1">Cytoplasm</location>
    </subcellularLocation>
</comment>
<comment type="cofactor">
    <cofactor evidence="15">
        <name>Zn(2+)</name>
        <dbReference type="ChEBI" id="CHEBI:29105"/>
    </cofactor>
    <text evidence="15">Binds 1 zinc ion.</text>
</comment>
<dbReference type="OrthoDB" id="9773538at2"/>